<evidence type="ECO:0008006" key="4">
    <source>
        <dbReference type="Google" id="ProtNLM"/>
    </source>
</evidence>
<protein>
    <recommendedName>
        <fullName evidence="4">F-box domain-containing protein</fullName>
    </recommendedName>
</protein>
<dbReference type="EMBL" id="JAWDJX010000034">
    <property type="protein sequence ID" value="KAK3050160.1"/>
    <property type="molecule type" value="Genomic_DNA"/>
</dbReference>
<sequence length="307" mass="35623">MAAKVNENIDSAPTTPVQQTVHRPARDRLFDITELVEDILLRLPLRELARAHWISNHFKGVIDNSISIRCALWLEPLGEVRIFASRYPNKDSLEYKSLEYRRPRPRHPFSLHLWKPYGNVMLPHRPLLNPFLDEHIFHQYGRKSWQGAFNTYTIDYPAARDPLVHKMLPFHPPAMVVELKCVDCNSSTEVRPTECGSKGVVRTADLGDAIRRHGIKCEGWEKGEGREALYPYAGDKDIEFLEESHQDVWAYERVVDVITGHEMFAELERRAVTVVIPERDENDNGGMEWDEDDYYEGEDDDQYPARI</sequence>
<keyword evidence="3" id="KW-1185">Reference proteome</keyword>
<feature type="compositionally biased region" description="Acidic residues" evidence="1">
    <location>
        <begin position="280"/>
        <end position="307"/>
    </location>
</feature>
<evidence type="ECO:0000313" key="2">
    <source>
        <dbReference type="EMBL" id="KAK3050160.1"/>
    </source>
</evidence>
<dbReference type="AlphaFoldDB" id="A0AAJ0GA87"/>
<comment type="caution">
    <text evidence="2">The sequence shown here is derived from an EMBL/GenBank/DDBJ whole genome shotgun (WGS) entry which is preliminary data.</text>
</comment>
<reference evidence="2" key="1">
    <citation type="submission" date="2023-04" db="EMBL/GenBank/DDBJ databases">
        <title>Black Yeasts Isolated from many extreme environments.</title>
        <authorList>
            <person name="Coleine C."/>
            <person name="Stajich J.E."/>
            <person name="Selbmann L."/>
        </authorList>
    </citation>
    <scope>NUCLEOTIDE SEQUENCE</scope>
    <source>
        <strain evidence="2">CCFEE 5312</strain>
    </source>
</reference>
<organism evidence="2 3">
    <name type="scientific">Extremus antarcticus</name>
    <dbReference type="NCBI Taxonomy" id="702011"/>
    <lineage>
        <taxon>Eukaryota</taxon>
        <taxon>Fungi</taxon>
        <taxon>Dikarya</taxon>
        <taxon>Ascomycota</taxon>
        <taxon>Pezizomycotina</taxon>
        <taxon>Dothideomycetes</taxon>
        <taxon>Dothideomycetidae</taxon>
        <taxon>Mycosphaerellales</taxon>
        <taxon>Extremaceae</taxon>
        <taxon>Extremus</taxon>
    </lineage>
</organism>
<evidence type="ECO:0000313" key="3">
    <source>
        <dbReference type="Proteomes" id="UP001271007"/>
    </source>
</evidence>
<proteinExistence type="predicted"/>
<dbReference type="Proteomes" id="UP001271007">
    <property type="component" value="Unassembled WGS sequence"/>
</dbReference>
<name>A0AAJ0GA87_9PEZI</name>
<gene>
    <name evidence="2" type="ORF">LTR09_008549</name>
</gene>
<evidence type="ECO:0000256" key="1">
    <source>
        <dbReference type="SAM" id="MobiDB-lite"/>
    </source>
</evidence>
<accession>A0AAJ0GA87</accession>
<feature type="region of interest" description="Disordered" evidence="1">
    <location>
        <begin position="278"/>
        <end position="307"/>
    </location>
</feature>